<dbReference type="AlphaFoldDB" id="A0A9W4UFL7"/>
<dbReference type="Gene3D" id="2.60.120.620">
    <property type="entry name" value="q2cbj1_9rhob like domain"/>
    <property type="match status" value="1"/>
</dbReference>
<dbReference type="GO" id="GO:0051213">
    <property type="term" value="F:dioxygenase activity"/>
    <property type="evidence" value="ECO:0007669"/>
    <property type="project" value="UniProtKB-KW"/>
</dbReference>
<evidence type="ECO:0000256" key="3">
    <source>
        <dbReference type="ARBA" id="ARBA00011738"/>
    </source>
</evidence>
<dbReference type="PANTHER" id="PTHR20883:SF45">
    <property type="entry name" value="PHYTANOYL-COA DIOXYGENASE FAMILY PROTEIN"/>
    <property type="match status" value="1"/>
</dbReference>
<evidence type="ECO:0000256" key="4">
    <source>
        <dbReference type="ARBA" id="ARBA00022723"/>
    </source>
</evidence>
<comment type="cofactor">
    <cofactor evidence="1">
        <name>Fe cation</name>
        <dbReference type="ChEBI" id="CHEBI:24875"/>
    </cofactor>
</comment>
<keyword evidence="9" id="KW-1185">Reference proteome</keyword>
<sequence>MNSMKNLPEGVQSVPANASAEYVIRLLKRDGGVFVKGLVSEADVDTAYADCREKMDKDGEWEGNFFPKETKRAASLLALSSTYALTQVMNPLYRAVCDHFLTTRSWFWWGDERKESVSRPYVHSCVAMRIGPGGKAQPLHRDDYIGHNIHSEVSEWNEERDQNRETSIGLFVAGCKVTKENGGTQFIPGSHLWGNDRKDPPNVDDCIFADMDKGDAFIMLASAYHGGGHNQTTDEYRLMFSTFVTRGYLRQEENQFLAVPLEKVKQYPRELIEYMGYSLSDPACGTWEQVDPIYYVMPELEAKYKDF</sequence>
<protein>
    <recommendedName>
        <fullName evidence="10">Phytanoyl-CoA dioxygenase</fullName>
    </recommendedName>
</protein>
<evidence type="ECO:0000313" key="9">
    <source>
        <dbReference type="Proteomes" id="UP001152607"/>
    </source>
</evidence>
<evidence type="ECO:0000256" key="6">
    <source>
        <dbReference type="ARBA" id="ARBA00023002"/>
    </source>
</evidence>
<organism evidence="8 9">
    <name type="scientific">Periconia digitata</name>
    <dbReference type="NCBI Taxonomy" id="1303443"/>
    <lineage>
        <taxon>Eukaryota</taxon>
        <taxon>Fungi</taxon>
        <taxon>Dikarya</taxon>
        <taxon>Ascomycota</taxon>
        <taxon>Pezizomycotina</taxon>
        <taxon>Dothideomycetes</taxon>
        <taxon>Pleosporomycetidae</taxon>
        <taxon>Pleosporales</taxon>
        <taxon>Massarineae</taxon>
        <taxon>Periconiaceae</taxon>
        <taxon>Periconia</taxon>
    </lineage>
</organism>
<keyword evidence="4" id="KW-0479">Metal-binding</keyword>
<dbReference type="Pfam" id="PF05721">
    <property type="entry name" value="PhyH"/>
    <property type="match status" value="1"/>
</dbReference>
<evidence type="ECO:0000313" key="8">
    <source>
        <dbReference type="EMBL" id="CAI6334001.1"/>
    </source>
</evidence>
<name>A0A9W4UFL7_9PLEO</name>
<keyword evidence="5" id="KW-0223">Dioxygenase</keyword>
<gene>
    <name evidence="8" type="ORF">PDIGIT_LOCUS7054</name>
</gene>
<comment type="caution">
    <text evidence="8">The sequence shown here is derived from an EMBL/GenBank/DDBJ whole genome shotgun (WGS) entry which is preliminary data.</text>
</comment>
<evidence type="ECO:0000256" key="2">
    <source>
        <dbReference type="ARBA" id="ARBA00005830"/>
    </source>
</evidence>
<evidence type="ECO:0000256" key="1">
    <source>
        <dbReference type="ARBA" id="ARBA00001962"/>
    </source>
</evidence>
<keyword evidence="7" id="KW-0408">Iron</keyword>
<dbReference type="Proteomes" id="UP001152607">
    <property type="component" value="Unassembled WGS sequence"/>
</dbReference>
<evidence type="ECO:0000256" key="7">
    <source>
        <dbReference type="ARBA" id="ARBA00023004"/>
    </source>
</evidence>
<evidence type="ECO:0000256" key="5">
    <source>
        <dbReference type="ARBA" id="ARBA00022964"/>
    </source>
</evidence>
<keyword evidence="6" id="KW-0560">Oxidoreductase</keyword>
<dbReference type="GO" id="GO:0046872">
    <property type="term" value="F:metal ion binding"/>
    <property type="evidence" value="ECO:0007669"/>
    <property type="project" value="UniProtKB-KW"/>
</dbReference>
<comment type="similarity">
    <text evidence="2">Belongs to the PhyH family.</text>
</comment>
<dbReference type="EMBL" id="CAOQHR010000004">
    <property type="protein sequence ID" value="CAI6334001.1"/>
    <property type="molecule type" value="Genomic_DNA"/>
</dbReference>
<accession>A0A9W4UFL7</accession>
<dbReference type="OrthoDB" id="445007at2759"/>
<proteinExistence type="inferred from homology"/>
<dbReference type="SUPFAM" id="SSF51197">
    <property type="entry name" value="Clavaminate synthase-like"/>
    <property type="match status" value="1"/>
</dbReference>
<comment type="subunit">
    <text evidence="3">Homodimer.</text>
</comment>
<dbReference type="PANTHER" id="PTHR20883">
    <property type="entry name" value="PHYTANOYL-COA DIOXYGENASE DOMAIN CONTAINING 1"/>
    <property type="match status" value="1"/>
</dbReference>
<evidence type="ECO:0008006" key="10">
    <source>
        <dbReference type="Google" id="ProtNLM"/>
    </source>
</evidence>
<reference evidence="8" key="1">
    <citation type="submission" date="2023-01" db="EMBL/GenBank/DDBJ databases">
        <authorList>
            <person name="Van Ghelder C."/>
            <person name="Rancurel C."/>
        </authorList>
    </citation>
    <scope>NUCLEOTIDE SEQUENCE</scope>
    <source>
        <strain evidence="8">CNCM I-4278</strain>
    </source>
</reference>
<dbReference type="InterPro" id="IPR008775">
    <property type="entry name" value="Phytyl_CoA_dOase-like"/>
</dbReference>